<reference evidence="1" key="1">
    <citation type="journal article" date="2023" name="Insect Mol. Biol.">
        <title>Genome sequencing provides insights into the evolution of gene families encoding plant cell wall-degrading enzymes in longhorned beetles.</title>
        <authorList>
            <person name="Shin N.R."/>
            <person name="Okamura Y."/>
            <person name="Kirsch R."/>
            <person name="Pauchet Y."/>
        </authorList>
    </citation>
    <scope>NUCLEOTIDE SEQUENCE</scope>
    <source>
        <strain evidence="1">MMC_N1</strain>
    </source>
</reference>
<protein>
    <submittedName>
        <fullName evidence="1">Uncharacterized protein</fullName>
    </submittedName>
</protein>
<dbReference type="Proteomes" id="UP001162164">
    <property type="component" value="Unassembled WGS sequence"/>
</dbReference>
<accession>A0ABQ9K867</accession>
<sequence>MLTNQRGYHYKYRGCITNNNEVLAEKRVGIILVTKTDSLVHFLEMLRIVWSSATLLGLHPNFRGIM</sequence>
<gene>
    <name evidence="1" type="ORF">NQ317_012063</name>
</gene>
<comment type="caution">
    <text evidence="1">The sequence shown here is derived from an EMBL/GenBank/DDBJ whole genome shotgun (WGS) entry which is preliminary data.</text>
</comment>
<keyword evidence="2" id="KW-1185">Reference proteome</keyword>
<dbReference type="EMBL" id="JAPWTJ010000007">
    <property type="protein sequence ID" value="KAJ8985823.1"/>
    <property type="molecule type" value="Genomic_DNA"/>
</dbReference>
<proteinExistence type="predicted"/>
<evidence type="ECO:0000313" key="2">
    <source>
        <dbReference type="Proteomes" id="UP001162164"/>
    </source>
</evidence>
<organism evidence="1 2">
    <name type="scientific">Molorchus minor</name>
    <dbReference type="NCBI Taxonomy" id="1323400"/>
    <lineage>
        <taxon>Eukaryota</taxon>
        <taxon>Metazoa</taxon>
        <taxon>Ecdysozoa</taxon>
        <taxon>Arthropoda</taxon>
        <taxon>Hexapoda</taxon>
        <taxon>Insecta</taxon>
        <taxon>Pterygota</taxon>
        <taxon>Neoptera</taxon>
        <taxon>Endopterygota</taxon>
        <taxon>Coleoptera</taxon>
        <taxon>Polyphaga</taxon>
        <taxon>Cucujiformia</taxon>
        <taxon>Chrysomeloidea</taxon>
        <taxon>Cerambycidae</taxon>
        <taxon>Lamiinae</taxon>
        <taxon>Monochamini</taxon>
        <taxon>Molorchus</taxon>
    </lineage>
</organism>
<evidence type="ECO:0000313" key="1">
    <source>
        <dbReference type="EMBL" id="KAJ8985823.1"/>
    </source>
</evidence>
<name>A0ABQ9K867_9CUCU</name>